<evidence type="ECO:0000313" key="10">
    <source>
        <dbReference type="EMBL" id="SOD97851.1"/>
    </source>
</evidence>
<evidence type="ECO:0000256" key="1">
    <source>
        <dbReference type="ARBA" id="ARBA00004651"/>
    </source>
</evidence>
<dbReference type="CDD" id="cd06261">
    <property type="entry name" value="TM_PBP2"/>
    <property type="match status" value="1"/>
</dbReference>
<dbReference type="RefSeq" id="WP_097280212.1">
    <property type="nucleotide sequence ID" value="NZ_OCNJ01000007.1"/>
</dbReference>
<keyword evidence="11" id="KW-1185">Reference proteome</keyword>
<dbReference type="OrthoDB" id="7056428at2"/>
<dbReference type="SUPFAM" id="SSF161098">
    <property type="entry name" value="MetI-like"/>
    <property type="match status" value="1"/>
</dbReference>
<accession>A0A286GQL4</accession>
<evidence type="ECO:0000256" key="6">
    <source>
        <dbReference type="ARBA" id="ARBA00022989"/>
    </source>
</evidence>
<sequence>MSLQTRPRGLLQHLPMAGPALVLTVFFLVPFGIMVAYSFFHRVEGGFYEPAFELANYARFLTPLFLGVLGFSLTVCALAAVLCTAAAVPFTWFLARLSPRGQTAWLVFILSVLSLSEVIIGFAWSTLLSRSAGISNLFVALGLIETPQAYSPSFLALLLGMCFITFPYTVLVLYPSVTRLDPEVTEAARTLGASPLRTFFTVVVPSLRQAVLATLVLVFVFTLGVYVLPQLLGEPQHWTLSVFITDQAIYQSNIPFAAAVAVFLMLVSLALIGLTLLAGGGRKP</sequence>
<feature type="transmembrane region" description="Helical" evidence="8">
    <location>
        <begin position="20"/>
        <end position="40"/>
    </location>
</feature>
<keyword evidence="6 8" id="KW-1133">Transmembrane helix</keyword>
<dbReference type="PROSITE" id="PS50928">
    <property type="entry name" value="ABC_TM1"/>
    <property type="match status" value="1"/>
</dbReference>
<keyword evidence="4" id="KW-1003">Cell membrane</keyword>
<evidence type="ECO:0000256" key="2">
    <source>
        <dbReference type="ARBA" id="ARBA00007069"/>
    </source>
</evidence>
<feature type="transmembrane region" description="Helical" evidence="8">
    <location>
        <begin position="149"/>
        <end position="174"/>
    </location>
</feature>
<evidence type="ECO:0000256" key="8">
    <source>
        <dbReference type="RuleBase" id="RU363032"/>
    </source>
</evidence>
<dbReference type="InterPro" id="IPR000515">
    <property type="entry name" value="MetI-like"/>
</dbReference>
<keyword evidence="7 8" id="KW-0472">Membrane</keyword>
<dbReference type="EMBL" id="OCNJ01000007">
    <property type="protein sequence ID" value="SOD97851.1"/>
    <property type="molecule type" value="Genomic_DNA"/>
</dbReference>
<reference evidence="10 11" key="1">
    <citation type="submission" date="2017-09" db="EMBL/GenBank/DDBJ databases">
        <authorList>
            <person name="Ehlers B."/>
            <person name="Leendertz F.H."/>
        </authorList>
    </citation>
    <scope>NUCLEOTIDE SEQUENCE [LARGE SCALE GENOMIC DNA]</scope>
    <source>
        <strain evidence="10 11">USBA 140</strain>
    </source>
</reference>
<proteinExistence type="inferred from homology"/>
<dbReference type="PANTHER" id="PTHR42929:SF1">
    <property type="entry name" value="INNER MEMBRANE ABC TRANSPORTER PERMEASE PROTEIN YDCU-RELATED"/>
    <property type="match status" value="1"/>
</dbReference>
<feature type="transmembrane region" description="Helical" evidence="8">
    <location>
        <begin position="210"/>
        <end position="228"/>
    </location>
</feature>
<dbReference type="GO" id="GO:0055085">
    <property type="term" value="P:transmembrane transport"/>
    <property type="evidence" value="ECO:0007669"/>
    <property type="project" value="InterPro"/>
</dbReference>
<organism evidence="10 11">
    <name type="scientific">Caenispirillum bisanense</name>
    <dbReference type="NCBI Taxonomy" id="414052"/>
    <lineage>
        <taxon>Bacteria</taxon>
        <taxon>Pseudomonadati</taxon>
        <taxon>Pseudomonadota</taxon>
        <taxon>Alphaproteobacteria</taxon>
        <taxon>Rhodospirillales</taxon>
        <taxon>Novispirillaceae</taxon>
        <taxon>Caenispirillum</taxon>
    </lineage>
</organism>
<dbReference type="Gene3D" id="1.10.3720.10">
    <property type="entry name" value="MetI-like"/>
    <property type="match status" value="1"/>
</dbReference>
<feature type="transmembrane region" description="Helical" evidence="8">
    <location>
        <begin position="256"/>
        <end position="278"/>
    </location>
</feature>
<evidence type="ECO:0000256" key="5">
    <source>
        <dbReference type="ARBA" id="ARBA00022692"/>
    </source>
</evidence>
<keyword evidence="5 8" id="KW-0812">Transmembrane</keyword>
<feature type="transmembrane region" description="Helical" evidence="8">
    <location>
        <begin position="60"/>
        <end position="93"/>
    </location>
</feature>
<dbReference type="PANTHER" id="PTHR42929">
    <property type="entry name" value="INNER MEMBRANE ABC TRANSPORTER PERMEASE PROTEIN YDCU-RELATED-RELATED"/>
    <property type="match status" value="1"/>
</dbReference>
<evidence type="ECO:0000313" key="11">
    <source>
        <dbReference type="Proteomes" id="UP000219621"/>
    </source>
</evidence>
<keyword evidence="3 8" id="KW-0813">Transport</keyword>
<dbReference type="Pfam" id="PF00528">
    <property type="entry name" value="BPD_transp_1"/>
    <property type="match status" value="1"/>
</dbReference>
<feature type="transmembrane region" description="Helical" evidence="8">
    <location>
        <begin position="105"/>
        <end position="129"/>
    </location>
</feature>
<comment type="subcellular location">
    <subcellularLocation>
        <location evidence="1 8">Cell membrane</location>
        <topology evidence="1 8">Multi-pass membrane protein</topology>
    </subcellularLocation>
</comment>
<evidence type="ECO:0000259" key="9">
    <source>
        <dbReference type="PROSITE" id="PS50928"/>
    </source>
</evidence>
<dbReference type="GO" id="GO:0005886">
    <property type="term" value="C:plasma membrane"/>
    <property type="evidence" value="ECO:0007669"/>
    <property type="project" value="UniProtKB-SubCell"/>
</dbReference>
<comment type="similarity">
    <text evidence="2">Belongs to the binding-protein-dependent transport system permease family. CysTW subfamily.</text>
</comment>
<feature type="domain" description="ABC transmembrane type-1" evidence="9">
    <location>
        <begin position="69"/>
        <end position="275"/>
    </location>
</feature>
<dbReference type="Proteomes" id="UP000219621">
    <property type="component" value="Unassembled WGS sequence"/>
</dbReference>
<evidence type="ECO:0000256" key="7">
    <source>
        <dbReference type="ARBA" id="ARBA00023136"/>
    </source>
</evidence>
<dbReference type="InterPro" id="IPR035906">
    <property type="entry name" value="MetI-like_sf"/>
</dbReference>
<evidence type="ECO:0000256" key="3">
    <source>
        <dbReference type="ARBA" id="ARBA00022448"/>
    </source>
</evidence>
<name>A0A286GQL4_9PROT</name>
<protein>
    <submittedName>
        <fullName evidence="10">Putative spermidine/putrescine transport system permease protein</fullName>
    </submittedName>
</protein>
<evidence type="ECO:0000256" key="4">
    <source>
        <dbReference type="ARBA" id="ARBA00022475"/>
    </source>
</evidence>
<dbReference type="AlphaFoldDB" id="A0A286GQL4"/>
<gene>
    <name evidence="10" type="ORF">SAMN05421508_107105</name>
</gene>